<proteinExistence type="predicted"/>
<protein>
    <submittedName>
        <fullName evidence="2">Uncharacterized protein</fullName>
    </submittedName>
</protein>
<gene>
    <name evidence="2" type="ORF">METZ01_LOCUS10655</name>
</gene>
<feature type="transmembrane region" description="Helical" evidence="1">
    <location>
        <begin position="12"/>
        <end position="37"/>
    </location>
</feature>
<evidence type="ECO:0000313" key="2">
    <source>
        <dbReference type="EMBL" id="SUZ57801.1"/>
    </source>
</evidence>
<keyword evidence="1" id="KW-0812">Transmembrane</keyword>
<accession>A0A381NT61</accession>
<sequence length="115" mass="11756">MPPDDVPPSASGDFPAVVAVASTAVALLFIGLGLLLAPSGESPAGVELPTSWAVVILICGLVGLRLAWQLQGGDAIGARAWCLLMALLSLPSLPYSLPVALPALFGAWRLWGGVR</sequence>
<name>A0A381NT61_9ZZZZ</name>
<organism evidence="2">
    <name type="scientific">marine metagenome</name>
    <dbReference type="NCBI Taxonomy" id="408172"/>
    <lineage>
        <taxon>unclassified sequences</taxon>
        <taxon>metagenomes</taxon>
        <taxon>ecological metagenomes</taxon>
    </lineage>
</organism>
<dbReference type="AlphaFoldDB" id="A0A381NT61"/>
<keyword evidence="1" id="KW-1133">Transmembrane helix</keyword>
<reference evidence="2" key="1">
    <citation type="submission" date="2018-05" db="EMBL/GenBank/DDBJ databases">
        <authorList>
            <person name="Lanie J.A."/>
            <person name="Ng W.-L."/>
            <person name="Kazmierczak K.M."/>
            <person name="Andrzejewski T.M."/>
            <person name="Davidsen T.M."/>
            <person name="Wayne K.J."/>
            <person name="Tettelin H."/>
            <person name="Glass J.I."/>
            <person name="Rusch D."/>
            <person name="Podicherti R."/>
            <person name="Tsui H.-C.T."/>
            <person name="Winkler M.E."/>
        </authorList>
    </citation>
    <scope>NUCLEOTIDE SEQUENCE</scope>
</reference>
<feature type="transmembrane region" description="Helical" evidence="1">
    <location>
        <begin position="80"/>
        <end position="105"/>
    </location>
</feature>
<feature type="transmembrane region" description="Helical" evidence="1">
    <location>
        <begin position="49"/>
        <end position="68"/>
    </location>
</feature>
<dbReference type="EMBL" id="UINC01000579">
    <property type="protein sequence ID" value="SUZ57801.1"/>
    <property type="molecule type" value="Genomic_DNA"/>
</dbReference>
<evidence type="ECO:0000256" key="1">
    <source>
        <dbReference type="SAM" id="Phobius"/>
    </source>
</evidence>
<keyword evidence="1" id="KW-0472">Membrane</keyword>